<geneLocation type="plasmid" evidence="2 3">
    <name>pSS37A-Re-1</name>
</geneLocation>
<feature type="compositionally biased region" description="Basic and acidic residues" evidence="1">
    <location>
        <begin position="259"/>
        <end position="268"/>
    </location>
</feature>
<evidence type="ECO:0000256" key="1">
    <source>
        <dbReference type="SAM" id="MobiDB-lite"/>
    </source>
</evidence>
<dbReference type="Proteomes" id="UP001317629">
    <property type="component" value="Plasmid pSS37A-Re-1"/>
</dbReference>
<dbReference type="Gene3D" id="3.40.50.150">
    <property type="entry name" value="Vaccinia Virus protein VP39"/>
    <property type="match status" value="1"/>
</dbReference>
<proteinExistence type="predicted"/>
<dbReference type="PANTHER" id="PTHR20974">
    <property type="entry name" value="UPF0585 PROTEIN CG18661"/>
    <property type="match status" value="1"/>
</dbReference>
<dbReference type="InterPro" id="IPR010342">
    <property type="entry name" value="DUF938"/>
</dbReference>
<gene>
    <name evidence="2" type="ORF">SS37A_37550</name>
</gene>
<keyword evidence="2" id="KW-0614">Plasmid</keyword>
<evidence type="ECO:0000313" key="3">
    <source>
        <dbReference type="Proteomes" id="UP001317629"/>
    </source>
</evidence>
<organism evidence="2 3">
    <name type="scientific">Methylocystis iwaonis</name>
    <dbReference type="NCBI Taxonomy" id="2885079"/>
    <lineage>
        <taxon>Bacteria</taxon>
        <taxon>Pseudomonadati</taxon>
        <taxon>Pseudomonadota</taxon>
        <taxon>Alphaproteobacteria</taxon>
        <taxon>Hyphomicrobiales</taxon>
        <taxon>Methylocystaceae</taxon>
        <taxon>Methylocystis</taxon>
    </lineage>
</organism>
<sequence>MLFDGVPLQRIRLAWLSHRVLSSGISARWGGTTSGPVSFKPRNPEKRMNDNRLFSAAAARNRGPILDVLRAVLPKQGLVLEIASGSGEHVVHFAANLKNLTFTPSDPSPKACASVAAWIACSGAQNVRAPLALDAASAPWPIERADAVICINMVHISPWAATVGLFDNAGAILPAGAPLYLYGPYKRDGAHTAPSNAEFDAGLRAQNPSWGVRDLETVADLGRQAGFERPDIVEMPANNLSLIFRRSAETRQPTPAAKDIFDERKRRA</sequence>
<dbReference type="InterPro" id="IPR029063">
    <property type="entry name" value="SAM-dependent_MTases_sf"/>
</dbReference>
<evidence type="ECO:0008006" key="4">
    <source>
        <dbReference type="Google" id="ProtNLM"/>
    </source>
</evidence>
<dbReference type="SUPFAM" id="SSF53335">
    <property type="entry name" value="S-adenosyl-L-methionine-dependent methyltransferases"/>
    <property type="match status" value="1"/>
</dbReference>
<reference evidence="2 3" key="1">
    <citation type="journal article" date="2023" name="Int. J. Syst. Evol. Microbiol.">
        <title>Methylocystis iwaonis sp. nov., a type II methane-oxidizing bacterium from surface soil of a rice paddy field in Japan, and emended description of the genus Methylocystis (ex Whittenbury et al. 1970) Bowman et al. 1993.</title>
        <authorList>
            <person name="Kaise H."/>
            <person name="Sawadogo J.B."/>
            <person name="Alam M.S."/>
            <person name="Ueno C."/>
            <person name="Dianou D."/>
            <person name="Shinjo R."/>
            <person name="Asakawa S."/>
        </authorList>
    </citation>
    <scope>NUCLEOTIDE SEQUENCE [LARGE SCALE GENOMIC DNA]</scope>
    <source>
        <strain evidence="2 3">SS37A-Re</strain>
    </source>
</reference>
<accession>A0ABN6VKC5</accession>
<protein>
    <recommendedName>
        <fullName evidence="4">DUF938 domain-containing protein</fullName>
    </recommendedName>
</protein>
<dbReference type="Pfam" id="PF06080">
    <property type="entry name" value="DUF938"/>
    <property type="match status" value="1"/>
</dbReference>
<feature type="region of interest" description="Disordered" evidence="1">
    <location>
        <begin position="248"/>
        <end position="268"/>
    </location>
</feature>
<name>A0ABN6VKC5_9HYPH</name>
<dbReference type="EMBL" id="AP027143">
    <property type="protein sequence ID" value="BDV36225.1"/>
    <property type="molecule type" value="Genomic_DNA"/>
</dbReference>
<keyword evidence="3" id="KW-1185">Reference proteome</keyword>
<dbReference type="PANTHER" id="PTHR20974:SF0">
    <property type="entry name" value="UPF0585 PROTEIN CG18661"/>
    <property type="match status" value="1"/>
</dbReference>
<evidence type="ECO:0000313" key="2">
    <source>
        <dbReference type="EMBL" id="BDV36225.1"/>
    </source>
</evidence>